<name>A0ABW2QLQ8_9BURK</name>
<evidence type="ECO:0000313" key="2">
    <source>
        <dbReference type="Proteomes" id="UP001596501"/>
    </source>
</evidence>
<sequence length="308" mass="33995">MTAPSRRIGKLTGKTVSWYEKSGKLSNRHCLYCGIAVGGESDTPSNKEHLIGRNFVPSGSMGGDAFNFLFRACVQCNSRKAVAERHISSVTLINGPGRQHDPRAAAVAERKEINDFHPDKPGVAMGRAHDTLSINSNRPGFSMSVGFTSPPRANDAAVAEIAVSHVQGLFSLLTTHNFQEASTLCLLPARQVRLMGAYGRSDWGNPHLLEVTRRTQAWSCHANIISADGYFKATMRRHETQGWFWALEWNKFLRVAGGIAHGEMELFESLPDEKWFTLPGGRDRAREELPLADENDVLFTGAVKDSFL</sequence>
<evidence type="ECO:0000313" key="1">
    <source>
        <dbReference type="EMBL" id="MFC7409947.1"/>
    </source>
</evidence>
<accession>A0ABW2QLQ8</accession>
<reference evidence="2" key="1">
    <citation type="journal article" date="2019" name="Int. J. Syst. Evol. Microbiol.">
        <title>The Global Catalogue of Microorganisms (GCM) 10K type strain sequencing project: providing services to taxonomists for standard genome sequencing and annotation.</title>
        <authorList>
            <consortium name="The Broad Institute Genomics Platform"/>
            <consortium name="The Broad Institute Genome Sequencing Center for Infectious Disease"/>
            <person name="Wu L."/>
            <person name="Ma J."/>
        </authorList>
    </citation>
    <scope>NUCLEOTIDE SEQUENCE [LARGE SCALE GENOMIC DNA]</scope>
    <source>
        <strain evidence="2">CGMCC 1.12371</strain>
    </source>
</reference>
<dbReference type="RefSeq" id="WP_382224305.1">
    <property type="nucleotide sequence ID" value="NZ_JBHTCA010000010.1"/>
</dbReference>
<organism evidence="1 2">
    <name type="scientific">Hydrogenophaga atypica</name>
    <dbReference type="NCBI Taxonomy" id="249409"/>
    <lineage>
        <taxon>Bacteria</taxon>
        <taxon>Pseudomonadati</taxon>
        <taxon>Pseudomonadota</taxon>
        <taxon>Betaproteobacteria</taxon>
        <taxon>Burkholderiales</taxon>
        <taxon>Comamonadaceae</taxon>
        <taxon>Hydrogenophaga</taxon>
    </lineage>
</organism>
<dbReference type="EMBL" id="JBHTCA010000010">
    <property type="protein sequence ID" value="MFC7409947.1"/>
    <property type="molecule type" value="Genomic_DNA"/>
</dbReference>
<protein>
    <recommendedName>
        <fullName evidence="3">HNH endonuclease</fullName>
    </recommendedName>
</protein>
<proteinExistence type="predicted"/>
<keyword evidence="2" id="KW-1185">Reference proteome</keyword>
<gene>
    <name evidence="1" type="ORF">ACFQPB_13845</name>
</gene>
<comment type="caution">
    <text evidence="1">The sequence shown here is derived from an EMBL/GenBank/DDBJ whole genome shotgun (WGS) entry which is preliminary data.</text>
</comment>
<dbReference type="Proteomes" id="UP001596501">
    <property type="component" value="Unassembled WGS sequence"/>
</dbReference>
<evidence type="ECO:0008006" key="3">
    <source>
        <dbReference type="Google" id="ProtNLM"/>
    </source>
</evidence>